<evidence type="ECO:0000313" key="8">
    <source>
        <dbReference type="EMBL" id="BEQ16401.1"/>
    </source>
</evidence>
<dbReference type="Gene3D" id="3.30.920.30">
    <property type="entry name" value="Hypothetical protein"/>
    <property type="match status" value="1"/>
</dbReference>
<keyword evidence="4" id="KW-0255">Endonuclease</keyword>
<reference evidence="9" key="1">
    <citation type="journal article" date="2023" name="Arch. Microbiol.">
        <title>Desulfoferula mesophilus gen. nov. sp. nov., a mesophilic sulfate-reducing bacterium isolated from a brackish lake sediment.</title>
        <authorList>
            <person name="Watanabe T."/>
            <person name="Yabe T."/>
            <person name="Tsuji J.M."/>
            <person name="Fukui M."/>
        </authorList>
    </citation>
    <scope>NUCLEOTIDE SEQUENCE [LARGE SCALE GENOMIC DNA]</scope>
    <source>
        <strain evidence="9">12FAK</strain>
    </source>
</reference>
<evidence type="ECO:0000256" key="7">
    <source>
        <dbReference type="ARBA" id="ARBA00023016"/>
    </source>
</evidence>
<dbReference type="KEGG" id="dmp:FAK_34670"/>
<dbReference type="Pfam" id="PF07927">
    <property type="entry name" value="HicA_toxin"/>
    <property type="match status" value="1"/>
</dbReference>
<dbReference type="GO" id="GO:0003729">
    <property type="term" value="F:mRNA binding"/>
    <property type="evidence" value="ECO:0007669"/>
    <property type="project" value="InterPro"/>
</dbReference>
<proteinExistence type="inferred from homology"/>
<keyword evidence="9" id="KW-1185">Reference proteome</keyword>
<dbReference type="InterPro" id="IPR012933">
    <property type="entry name" value="HicA_mRNA_interferase"/>
</dbReference>
<dbReference type="EMBL" id="AP028679">
    <property type="protein sequence ID" value="BEQ16401.1"/>
    <property type="molecule type" value="Genomic_DNA"/>
</dbReference>
<organism evidence="8 9">
    <name type="scientific">Desulfoferula mesophila</name>
    <dbReference type="NCBI Taxonomy" id="3058419"/>
    <lineage>
        <taxon>Bacteria</taxon>
        <taxon>Pseudomonadati</taxon>
        <taxon>Thermodesulfobacteriota</taxon>
        <taxon>Desulfarculia</taxon>
        <taxon>Desulfarculales</taxon>
        <taxon>Desulfarculaceae</taxon>
        <taxon>Desulfoferula</taxon>
    </lineage>
</organism>
<evidence type="ECO:0008006" key="10">
    <source>
        <dbReference type="Google" id="ProtNLM"/>
    </source>
</evidence>
<keyword evidence="5" id="KW-0378">Hydrolase</keyword>
<dbReference type="RefSeq" id="WP_338602169.1">
    <property type="nucleotide sequence ID" value="NZ_AP028679.1"/>
</dbReference>
<dbReference type="GO" id="GO:0004519">
    <property type="term" value="F:endonuclease activity"/>
    <property type="evidence" value="ECO:0007669"/>
    <property type="project" value="UniProtKB-KW"/>
</dbReference>
<evidence type="ECO:0000256" key="4">
    <source>
        <dbReference type="ARBA" id="ARBA00022759"/>
    </source>
</evidence>
<evidence type="ECO:0000256" key="2">
    <source>
        <dbReference type="ARBA" id="ARBA00022649"/>
    </source>
</evidence>
<keyword evidence="2" id="KW-1277">Toxin-antitoxin system</keyword>
<evidence type="ECO:0000256" key="3">
    <source>
        <dbReference type="ARBA" id="ARBA00022722"/>
    </source>
</evidence>
<evidence type="ECO:0000256" key="1">
    <source>
        <dbReference type="ARBA" id="ARBA00006620"/>
    </source>
</evidence>
<name>A0AAU9F0C0_9BACT</name>
<keyword evidence="3" id="KW-0540">Nuclease</keyword>
<sequence>MSGWPSVSGKELIRALVRAGFEPSHQKGSHVVLRRVLAPHRRLTVPEHREMAKGTLSAIARESGLGPERLKHLLAEA</sequence>
<evidence type="ECO:0000313" key="9">
    <source>
        <dbReference type="Proteomes" id="UP001366166"/>
    </source>
</evidence>
<dbReference type="GO" id="GO:0016787">
    <property type="term" value="F:hydrolase activity"/>
    <property type="evidence" value="ECO:0007669"/>
    <property type="project" value="UniProtKB-KW"/>
</dbReference>
<gene>
    <name evidence="8" type="ORF">FAK_34670</name>
</gene>
<keyword evidence="6" id="KW-0694">RNA-binding</keyword>
<comment type="similarity">
    <text evidence="1">Belongs to the HicA mRNA interferase family.</text>
</comment>
<evidence type="ECO:0000256" key="5">
    <source>
        <dbReference type="ARBA" id="ARBA00022801"/>
    </source>
</evidence>
<accession>A0AAU9F0C0</accession>
<dbReference type="Proteomes" id="UP001366166">
    <property type="component" value="Chromosome"/>
</dbReference>
<dbReference type="AlphaFoldDB" id="A0AAU9F0C0"/>
<dbReference type="InterPro" id="IPR038570">
    <property type="entry name" value="HicA_sf"/>
</dbReference>
<evidence type="ECO:0000256" key="6">
    <source>
        <dbReference type="ARBA" id="ARBA00022884"/>
    </source>
</evidence>
<dbReference type="SUPFAM" id="SSF54786">
    <property type="entry name" value="YcfA/nrd intein domain"/>
    <property type="match status" value="1"/>
</dbReference>
<protein>
    <recommendedName>
        <fullName evidence="10">Type II toxin-antitoxin system HicA family toxin</fullName>
    </recommendedName>
</protein>
<keyword evidence="7" id="KW-0346">Stress response</keyword>